<feature type="binding site" evidence="16">
    <location>
        <begin position="31"/>
        <end position="38"/>
    </location>
    <ligand>
        <name>ATP</name>
        <dbReference type="ChEBI" id="CHEBI:30616"/>
    </ligand>
</feature>
<dbReference type="AlphaFoldDB" id="A0A8J7VR62"/>
<protein>
    <recommendedName>
        <fullName evidence="15">RecBCD enzyme subunit RecB</fullName>
        <ecNumber evidence="15">3.1.11.5</ecNumber>
        <ecNumber evidence="15">5.6.2.4</ecNumber>
    </recommendedName>
    <alternativeName>
        <fullName evidence="15">DNA 3'-5' helicase subunit RecB</fullName>
    </alternativeName>
    <alternativeName>
        <fullName evidence="15">Exonuclease V subunit RecB</fullName>
        <shortName evidence="15">ExoV subunit RecB</shortName>
    </alternativeName>
    <alternativeName>
        <fullName evidence="15">Helicase/nuclease RecBCD subunit RecB</fullName>
    </alternativeName>
</protein>
<dbReference type="EMBL" id="JAGQFT010000013">
    <property type="protein sequence ID" value="MBR0561555.1"/>
    <property type="molecule type" value="Genomic_DNA"/>
</dbReference>
<reference evidence="19" key="2">
    <citation type="submission" date="2021-04" db="EMBL/GenBank/DDBJ databases">
        <authorList>
            <person name="Karlyshev A.V."/>
        </authorList>
    </citation>
    <scope>NUCLEOTIDE SEQUENCE</scope>
    <source>
        <strain evidence="19">LMG 29479</strain>
    </source>
</reference>
<comment type="similarity">
    <text evidence="15">Belongs to the helicase family. UvrD subfamily.</text>
</comment>
<evidence type="ECO:0000256" key="15">
    <source>
        <dbReference type="HAMAP-Rule" id="MF_01485"/>
    </source>
</evidence>
<dbReference type="Pfam" id="PF00580">
    <property type="entry name" value="UvrD-helicase"/>
    <property type="match status" value="1"/>
</dbReference>
<evidence type="ECO:0000256" key="5">
    <source>
        <dbReference type="ARBA" id="ARBA00022801"/>
    </source>
</evidence>
<comment type="miscellaneous">
    <text evidence="15">In the RecBCD complex, RecB has a slow 3'-5' helicase, an exonuclease activity and loads RecA onto ssDNA, RecD has a fast 5'-3' helicase activity, while RecC stimulates the ATPase and processivity of the RecB helicase and contributes to recognition of the Chi site.</text>
</comment>
<evidence type="ECO:0000256" key="1">
    <source>
        <dbReference type="ARBA" id="ARBA00022722"/>
    </source>
</evidence>
<evidence type="ECO:0000256" key="6">
    <source>
        <dbReference type="ARBA" id="ARBA00022806"/>
    </source>
</evidence>
<feature type="binding site" evidence="15">
    <location>
        <position position="961"/>
    </location>
    <ligand>
        <name>Mg(2+)</name>
        <dbReference type="ChEBI" id="CHEBI:18420"/>
    </ligand>
</feature>
<dbReference type="EMBL" id="JAGQFT020000011">
    <property type="protein sequence ID" value="MBS7458456.1"/>
    <property type="molecule type" value="Genomic_DNA"/>
</dbReference>
<dbReference type="PROSITE" id="PS51217">
    <property type="entry name" value="UVRD_HELICASE_CTER"/>
    <property type="match status" value="1"/>
</dbReference>
<dbReference type="GO" id="GO:0003677">
    <property type="term" value="F:DNA binding"/>
    <property type="evidence" value="ECO:0007669"/>
    <property type="project" value="UniProtKB-UniRule"/>
</dbReference>
<evidence type="ECO:0000256" key="12">
    <source>
        <dbReference type="ARBA" id="ARBA00023235"/>
    </source>
</evidence>
<feature type="domain" description="UvrD-like helicase C-terminal" evidence="18">
    <location>
        <begin position="480"/>
        <end position="742"/>
    </location>
</feature>
<evidence type="ECO:0000256" key="7">
    <source>
        <dbReference type="ARBA" id="ARBA00022839"/>
    </source>
</evidence>
<dbReference type="GO" id="GO:0005829">
    <property type="term" value="C:cytosol"/>
    <property type="evidence" value="ECO:0007669"/>
    <property type="project" value="TreeGrafter"/>
</dbReference>
<evidence type="ECO:0000313" key="21">
    <source>
        <dbReference type="Proteomes" id="UP000675747"/>
    </source>
</evidence>
<keyword evidence="11 15" id="KW-0234">DNA repair</keyword>
<dbReference type="GO" id="GO:0008854">
    <property type="term" value="F:exodeoxyribonuclease V activity"/>
    <property type="evidence" value="ECO:0007669"/>
    <property type="project" value="UniProtKB-EC"/>
</dbReference>
<feature type="binding site" evidence="15">
    <location>
        <position position="1076"/>
    </location>
    <ligand>
        <name>Mg(2+)</name>
        <dbReference type="ChEBI" id="CHEBI:18420"/>
    </ligand>
</feature>
<dbReference type="GO" id="GO:0043138">
    <property type="term" value="F:3'-5' DNA helicase activity"/>
    <property type="evidence" value="ECO:0007669"/>
    <property type="project" value="UniProtKB-UniRule"/>
</dbReference>
<comment type="domain">
    <text evidence="15">The C-terminal domain has nuclease activity and interacts with RecD. It interacts with RecA, facilitating its loading onto ssDNA.</text>
</comment>
<comment type="catalytic activity">
    <reaction evidence="14 15">
        <text>ATP + H2O = ADP + phosphate + H(+)</text>
        <dbReference type="Rhea" id="RHEA:13065"/>
        <dbReference type="ChEBI" id="CHEBI:15377"/>
        <dbReference type="ChEBI" id="CHEBI:15378"/>
        <dbReference type="ChEBI" id="CHEBI:30616"/>
        <dbReference type="ChEBI" id="CHEBI:43474"/>
        <dbReference type="ChEBI" id="CHEBI:456216"/>
        <dbReference type="EC" id="5.6.2.4"/>
    </reaction>
</comment>
<comment type="function">
    <text evidence="15">A helicase/nuclease that prepares dsDNA breaks (DSB) for recombinational DNA repair. Binds to DSBs and unwinds DNA via a highly rapid and processive ATP-dependent bidirectional helicase activity. Unwinds dsDNA until it encounters a Chi (crossover hotspot instigator) sequence from the 3' direction. Cuts ssDNA a few nucleotides 3' to the Chi site. The properties and activities of the enzyme are changed at Chi. The Chi-altered holoenzyme produces a long 3'-ssDNA overhang and facilitates RecA-binding to the ssDNA for homologous DNA recombination and repair. Holoenzyme degrades any linearized DNA that is unable to undergo homologous recombination. In the holoenzyme this subunit contributes ATPase, 3'-5' helicase, exonuclease activity and loads RecA onto ssDNA.</text>
</comment>
<dbReference type="InterPro" id="IPR014017">
    <property type="entry name" value="DNA_helicase_UvrD-like_C"/>
</dbReference>
<evidence type="ECO:0000256" key="16">
    <source>
        <dbReference type="PROSITE-ProRule" id="PRU00560"/>
    </source>
</evidence>
<keyword evidence="6 15" id="KW-0347">Helicase</keyword>
<evidence type="ECO:0000256" key="10">
    <source>
        <dbReference type="ARBA" id="ARBA00023125"/>
    </source>
</evidence>
<evidence type="ECO:0000256" key="4">
    <source>
        <dbReference type="ARBA" id="ARBA00022763"/>
    </source>
</evidence>
<comment type="caution">
    <text evidence="19">The sequence shown here is derived from an EMBL/GenBank/DDBJ whole genome shotgun (WGS) entry which is preliminary data.</text>
</comment>
<comment type="catalytic activity">
    <reaction evidence="15">
        <text>Exonucleolytic cleavage (in the presence of ATP) in either 5'- to 3'- or 3'- to 5'-direction to yield 5'-phosphooligonucleotides.</text>
        <dbReference type="EC" id="3.1.11.5"/>
    </reaction>
</comment>
<evidence type="ECO:0000313" key="20">
    <source>
        <dbReference type="EMBL" id="MBS7458456.1"/>
    </source>
</evidence>
<evidence type="ECO:0000256" key="13">
    <source>
        <dbReference type="ARBA" id="ARBA00034617"/>
    </source>
</evidence>
<keyword evidence="10 15" id="KW-0238">DNA-binding</keyword>
<organism evidence="19">
    <name type="scientific">Coralloluteibacterium stylophorae</name>
    <dbReference type="NCBI Taxonomy" id="1776034"/>
    <lineage>
        <taxon>Bacteria</taxon>
        <taxon>Pseudomonadati</taxon>
        <taxon>Pseudomonadota</taxon>
        <taxon>Gammaproteobacteria</taxon>
        <taxon>Lysobacterales</taxon>
        <taxon>Lysobacteraceae</taxon>
        <taxon>Coralloluteibacterium</taxon>
    </lineage>
</organism>
<dbReference type="Gene3D" id="3.40.50.300">
    <property type="entry name" value="P-loop containing nucleotide triphosphate hydrolases"/>
    <property type="match status" value="2"/>
</dbReference>
<dbReference type="GO" id="GO:0000287">
    <property type="term" value="F:magnesium ion binding"/>
    <property type="evidence" value="ECO:0007669"/>
    <property type="project" value="UniProtKB-UniRule"/>
</dbReference>
<dbReference type="GO" id="GO:0009338">
    <property type="term" value="C:exodeoxyribonuclease V complex"/>
    <property type="evidence" value="ECO:0007669"/>
    <property type="project" value="TreeGrafter"/>
</dbReference>
<dbReference type="InterPro" id="IPR011335">
    <property type="entry name" value="Restrct_endonuc-II-like"/>
</dbReference>
<dbReference type="Gene3D" id="3.90.320.10">
    <property type="match status" value="1"/>
</dbReference>
<comment type="cofactor">
    <cofactor evidence="15">
        <name>Mg(2+)</name>
        <dbReference type="ChEBI" id="CHEBI:18420"/>
    </cofactor>
    <text evidence="15">Binds 1 Mg(2+) ion per subunit.</text>
</comment>
<keyword evidence="8 15" id="KW-0067">ATP-binding</keyword>
<name>A0A8J7VR62_9GAMM</name>
<dbReference type="InterPro" id="IPR004586">
    <property type="entry name" value="RecB"/>
</dbReference>
<dbReference type="InterPro" id="IPR014016">
    <property type="entry name" value="UvrD-like_ATP-bd"/>
</dbReference>
<dbReference type="CDD" id="cd22352">
    <property type="entry name" value="RecB_C-like"/>
    <property type="match status" value="1"/>
</dbReference>
<keyword evidence="1 15" id="KW-0540">Nuclease</keyword>
<dbReference type="EC" id="3.1.11.5" evidence="15"/>
<comment type="catalytic activity">
    <reaction evidence="13 15">
        <text>Couples ATP hydrolysis with the unwinding of duplex DNA by translocating in the 3'-5' direction.</text>
        <dbReference type="EC" id="5.6.2.4"/>
    </reaction>
</comment>
<keyword evidence="4 15" id="KW-0227">DNA damage</keyword>
<keyword evidence="3 15" id="KW-0547">Nucleotide-binding</keyword>
<gene>
    <name evidence="15" type="primary">recB</name>
    <name evidence="20" type="ORF">KB893_015055</name>
    <name evidence="19" type="ORF">KB893_03305</name>
</gene>
<feature type="region of interest" description="DNA-binding and helicase activity, interacts with RecC" evidence="15">
    <location>
        <begin position="1"/>
        <end position="847"/>
    </location>
</feature>
<proteinExistence type="inferred from homology"/>
<accession>A0A8J7VR62</accession>
<keyword evidence="9 15" id="KW-0460">Magnesium</keyword>
<dbReference type="Gene3D" id="1.10.3170.10">
    <property type="entry name" value="Recbcd, chain B, domain 2"/>
    <property type="match status" value="1"/>
</dbReference>
<feature type="domain" description="UvrD-like helicase ATP-binding" evidence="17">
    <location>
        <begin position="10"/>
        <end position="445"/>
    </location>
</feature>
<dbReference type="GO" id="GO:0005524">
    <property type="term" value="F:ATP binding"/>
    <property type="evidence" value="ECO:0007669"/>
    <property type="project" value="UniProtKB-UniRule"/>
</dbReference>
<dbReference type="Pfam" id="PF13361">
    <property type="entry name" value="UvrD_C"/>
    <property type="match status" value="1"/>
</dbReference>
<dbReference type="Pfam" id="PF12705">
    <property type="entry name" value="PDDEXK_1"/>
    <property type="match status" value="1"/>
</dbReference>
<dbReference type="PANTHER" id="PTHR11070:SF23">
    <property type="entry name" value="RECBCD ENZYME SUBUNIT RECB"/>
    <property type="match status" value="1"/>
</dbReference>
<evidence type="ECO:0000256" key="14">
    <source>
        <dbReference type="ARBA" id="ARBA00048988"/>
    </source>
</evidence>
<dbReference type="PROSITE" id="PS51198">
    <property type="entry name" value="UVRD_HELICASE_ATP_BIND"/>
    <property type="match status" value="1"/>
</dbReference>
<dbReference type="RefSeq" id="WP_211925521.1">
    <property type="nucleotide sequence ID" value="NZ_JAGQFT020000011.1"/>
</dbReference>
<dbReference type="InterPro" id="IPR011604">
    <property type="entry name" value="PDDEXK-like_dom_sf"/>
</dbReference>
<dbReference type="HAMAP" id="MF_01485">
    <property type="entry name" value="RecB"/>
    <property type="match status" value="1"/>
</dbReference>
<evidence type="ECO:0000256" key="8">
    <source>
        <dbReference type="ARBA" id="ARBA00022840"/>
    </source>
</evidence>
<keyword evidence="12 15" id="KW-0413">Isomerase</keyword>
<feature type="binding site" evidence="15">
    <location>
        <position position="1089"/>
    </location>
    <ligand>
        <name>Mg(2+)</name>
        <dbReference type="ChEBI" id="CHEBI:18420"/>
    </ligand>
</feature>
<keyword evidence="2 15" id="KW-0479">Metal-binding</keyword>
<dbReference type="InterPro" id="IPR027417">
    <property type="entry name" value="P-loop_NTPase"/>
</dbReference>
<evidence type="ECO:0000256" key="2">
    <source>
        <dbReference type="ARBA" id="ARBA00022723"/>
    </source>
</evidence>
<evidence type="ECO:0000259" key="17">
    <source>
        <dbReference type="PROSITE" id="PS51198"/>
    </source>
</evidence>
<dbReference type="PANTHER" id="PTHR11070">
    <property type="entry name" value="UVRD / RECB / PCRA DNA HELICASE FAMILY MEMBER"/>
    <property type="match status" value="1"/>
</dbReference>
<evidence type="ECO:0000256" key="11">
    <source>
        <dbReference type="ARBA" id="ARBA00023204"/>
    </source>
</evidence>
<evidence type="ECO:0000256" key="3">
    <source>
        <dbReference type="ARBA" id="ARBA00022741"/>
    </source>
</evidence>
<evidence type="ECO:0000313" key="19">
    <source>
        <dbReference type="EMBL" id="MBR0561555.1"/>
    </source>
</evidence>
<feature type="active site" description="For nuclease activity" evidence="15">
    <location>
        <position position="1089"/>
    </location>
</feature>
<dbReference type="Proteomes" id="UP000675747">
    <property type="component" value="Unassembled WGS sequence"/>
</dbReference>
<sequence>MGVGMTGREAYAAAGWQDLPLDEGGRGLIEASAGTGKTWTISVLYLRLLLERGLAPRQIVVTTFTDAAAQELRERLGARVRWAERLALAAQRGEAGEDGADARWLQARWDGPEAVAGDLLALRLAQADLDLAPVTTLHSLCRRILAEFPFDSRSPFGPGELVAGRALDAELFDDLWRRLAQAPGEQDEGDRLWFAAGRGPLEKALRAALAPNTAVRVPDPDAAMAIMRGEQAERLRAFAARDHYLPRKRKLRGQLEALADFIAAGDCGAELPKTCRDALEVDGQIRPECLDAVRGCPEIRFALEALAVLDAREASAQATALARYRSELLARREALLHARGQLTFDALLTRVHAALHGAGGEALAARLREAWPVALVDEFQDTDALQFAILDRIYPVAPAPRGRLVMIGDPKQAIYRFRGGDIHAYLRASASADARLGLRTNFRSSSAFVGALNALFALAGPALDQDGRSGIGYAAVAAAGRGERLAHDGVEVARPLLLHEMEPACAEDGEEEAEDACVERALVGCANRIARLLGDGRTSLGEQPLAPGDVAVLLPRHADIQRLRDLLQACGVPCVAASNASVFATDCARELAIVLHAVHHAGDEAVMRAALATRLLGCDYATLRAMREAPARWQPQVERFHAWREVWRAGGVLAVVQAVIAEASGGLLQGADAERVLTDLRHLGELLQAAAEDRAGPEELLAWFAAQRAGEGEEGEAAEEQQLRIESDARRVRLMTLHASKGLEFPVVFLPLMWRQRGAAAGRTLALATAADGTRLLDIGGPAHAEAVALTLAEDQAERFRLLYVALTRARHACHVFVRDPARAAHGDPRRSALDALLARALVALGTGASLAELPAAAPGIAVDAGWDPGFARYRGSADPGVGVRTVRPEPPRSRPESRFSFSALVRAGAGSAQEEAAAADEGIAVDAIAAALAPAAPEPPHPELQALATVKGAEFGNALHAVFEHRLVGRPLREQLDLVRTGLREAGVRAEIAPEALARRLATRLDGVLAAELLPGLRLGAVAARDLLAEMEFNFVLGEVPVSALRAACAAHGEPGLVPHAPVPVLRGLMNGKIDLILRHDGRFHVLDYKSNFLGEALADYAPAVLPAAMDAHHYRFQALLYTVAVDRYLRQRLPGYVRATHLGEAIYLFVRAVGLAPGAGVWTQRFDDGLVDAVDAVFAQQAVPA</sequence>
<reference evidence="20 21" key="1">
    <citation type="journal article" date="2021" name="Microbiol. Resour. Announc.">
        <title>Draft Genome Sequence of Coralloluteibacterium stylophorae LMG 29479T.</title>
        <authorList>
            <person name="Karlyshev A.V."/>
            <person name="Kudryashova E.B."/>
            <person name="Ariskina E.V."/>
            <person name="Conroy A.P."/>
            <person name="Abidueva E.Y."/>
        </authorList>
    </citation>
    <scope>NUCLEOTIDE SEQUENCE [LARGE SCALE GENOMIC DNA]</scope>
    <source>
        <strain evidence="20 21">LMG 29479</strain>
    </source>
</reference>
<dbReference type="InterPro" id="IPR000212">
    <property type="entry name" value="DNA_helicase_UvrD/REP"/>
</dbReference>
<dbReference type="EC" id="5.6.2.4" evidence="15"/>
<dbReference type="SUPFAM" id="SSF52980">
    <property type="entry name" value="Restriction endonuclease-like"/>
    <property type="match status" value="1"/>
</dbReference>
<comment type="subunit">
    <text evidence="15">Heterotrimer of RecB, RecC and RecD. All subunits contribute to DNA-binding. Interacts with RecA.</text>
</comment>
<feature type="region of interest" description="Nuclease activity, interacts with RecD and RecA" evidence="15">
    <location>
        <begin position="894"/>
        <end position="1187"/>
    </location>
</feature>
<dbReference type="Gene3D" id="1.10.486.10">
    <property type="entry name" value="PCRA, domain 4"/>
    <property type="match status" value="1"/>
</dbReference>
<evidence type="ECO:0000259" key="18">
    <source>
        <dbReference type="PROSITE" id="PS51217"/>
    </source>
</evidence>
<dbReference type="GO" id="GO:0000724">
    <property type="term" value="P:double-strand break repair via homologous recombination"/>
    <property type="evidence" value="ECO:0007669"/>
    <property type="project" value="UniProtKB-UniRule"/>
</dbReference>
<keyword evidence="7 15" id="KW-0269">Exonuclease</keyword>
<dbReference type="SUPFAM" id="SSF52540">
    <property type="entry name" value="P-loop containing nucleoside triphosphate hydrolases"/>
    <property type="match status" value="1"/>
</dbReference>
<dbReference type="InterPro" id="IPR038726">
    <property type="entry name" value="PDDEXK_AddAB-type"/>
</dbReference>
<evidence type="ECO:0000256" key="9">
    <source>
        <dbReference type="ARBA" id="ARBA00022842"/>
    </source>
</evidence>
<comment type="domain">
    <text evidence="15">The N-terminal DNA-binding domain is a ssDNA-dependent ATPase and has ATP-dependent 3'-5' helicase function. This domain interacts with RecC.</text>
</comment>
<keyword evidence="21" id="KW-1185">Reference proteome</keyword>
<keyword evidence="5 15" id="KW-0378">Hydrolase</keyword>